<proteinExistence type="predicted"/>
<dbReference type="Proteomes" id="UP000317977">
    <property type="component" value="Unassembled WGS sequence"/>
</dbReference>
<name>A0A5C6EF46_9BACT</name>
<comment type="caution">
    <text evidence="2">The sequence shown here is derived from an EMBL/GenBank/DDBJ whole genome shotgun (WGS) entry which is preliminary data.</text>
</comment>
<dbReference type="AlphaFoldDB" id="A0A5C6EF46"/>
<protein>
    <submittedName>
        <fullName evidence="2">Uncharacterized protein</fullName>
    </submittedName>
</protein>
<feature type="region of interest" description="Disordered" evidence="1">
    <location>
        <begin position="1"/>
        <end position="26"/>
    </location>
</feature>
<evidence type="ECO:0000313" key="2">
    <source>
        <dbReference type="EMBL" id="TWU47074.1"/>
    </source>
</evidence>
<keyword evidence="3" id="KW-1185">Reference proteome</keyword>
<gene>
    <name evidence="2" type="ORF">Poly59_60480</name>
</gene>
<dbReference type="EMBL" id="SJPX01000006">
    <property type="protein sequence ID" value="TWU47074.1"/>
    <property type="molecule type" value="Genomic_DNA"/>
</dbReference>
<reference evidence="2 3" key="1">
    <citation type="submission" date="2019-02" db="EMBL/GenBank/DDBJ databases">
        <title>Deep-cultivation of Planctomycetes and their phenomic and genomic characterization uncovers novel biology.</title>
        <authorList>
            <person name="Wiegand S."/>
            <person name="Jogler M."/>
            <person name="Boedeker C."/>
            <person name="Pinto D."/>
            <person name="Vollmers J."/>
            <person name="Rivas-Marin E."/>
            <person name="Kohn T."/>
            <person name="Peeters S.H."/>
            <person name="Heuer A."/>
            <person name="Rast P."/>
            <person name="Oberbeckmann S."/>
            <person name="Bunk B."/>
            <person name="Jeske O."/>
            <person name="Meyerdierks A."/>
            <person name="Storesund J.E."/>
            <person name="Kallscheuer N."/>
            <person name="Luecker S."/>
            <person name="Lage O.M."/>
            <person name="Pohl T."/>
            <person name="Merkel B.J."/>
            <person name="Hornburger P."/>
            <person name="Mueller R.-W."/>
            <person name="Bruemmer F."/>
            <person name="Labrenz M."/>
            <person name="Spormann A.M."/>
            <person name="Op Den Camp H."/>
            <person name="Overmann J."/>
            <person name="Amann R."/>
            <person name="Jetten M.S.M."/>
            <person name="Mascher T."/>
            <person name="Medema M.H."/>
            <person name="Devos D.P."/>
            <person name="Kaster A.-K."/>
            <person name="Ovreas L."/>
            <person name="Rohde M."/>
            <person name="Galperin M.Y."/>
            <person name="Jogler C."/>
        </authorList>
    </citation>
    <scope>NUCLEOTIDE SEQUENCE [LARGE SCALE GENOMIC DNA]</scope>
    <source>
        <strain evidence="2 3">Poly59</strain>
    </source>
</reference>
<evidence type="ECO:0000256" key="1">
    <source>
        <dbReference type="SAM" id="MobiDB-lite"/>
    </source>
</evidence>
<organism evidence="2 3">
    <name type="scientific">Rubripirellula reticaptiva</name>
    <dbReference type="NCBI Taxonomy" id="2528013"/>
    <lineage>
        <taxon>Bacteria</taxon>
        <taxon>Pseudomonadati</taxon>
        <taxon>Planctomycetota</taxon>
        <taxon>Planctomycetia</taxon>
        <taxon>Pirellulales</taxon>
        <taxon>Pirellulaceae</taxon>
        <taxon>Rubripirellula</taxon>
    </lineage>
</organism>
<accession>A0A5C6EF46</accession>
<sequence>MQAGRESLQRALPLENPFPSGDDATQRVKAEREGDIHVRKKTCRCVPSLPPLEVWLIASTAILRGQFNSFERSMVDFDNCFYCRLLSA</sequence>
<evidence type="ECO:0000313" key="3">
    <source>
        <dbReference type="Proteomes" id="UP000317977"/>
    </source>
</evidence>